<evidence type="ECO:0000256" key="7">
    <source>
        <dbReference type="PIRSR" id="PIRSR000524-50"/>
    </source>
</evidence>
<evidence type="ECO:0000259" key="10">
    <source>
        <dbReference type="Pfam" id="PF00266"/>
    </source>
</evidence>
<dbReference type="InterPro" id="IPR015422">
    <property type="entry name" value="PyrdxlP-dep_Trfase_small"/>
</dbReference>
<keyword evidence="5 7" id="KW-0663">Pyridoxal phosphate</keyword>
<keyword evidence="4 11" id="KW-0808">Transferase</keyword>
<evidence type="ECO:0000256" key="3">
    <source>
        <dbReference type="ARBA" id="ARBA00022576"/>
    </source>
</evidence>
<dbReference type="AlphaFoldDB" id="A0A2U2N3C8"/>
<dbReference type="FunFam" id="3.90.1150.10:FF:000031">
    <property type="entry name" value="Serine--glyoxylate aminotransferase"/>
    <property type="match status" value="1"/>
</dbReference>
<reference evidence="11 12" key="1">
    <citation type="submission" date="2018-05" db="EMBL/GenBank/DDBJ databases">
        <title>Spiribacter halobius sp. nov., a moderately halophilic bacterium isolated from marine solar saltern.</title>
        <authorList>
            <person name="Zheng W.-S."/>
            <person name="Lu D.-C."/>
            <person name="Du Z.-J."/>
        </authorList>
    </citation>
    <scope>NUCLEOTIDE SEQUENCE [LARGE SCALE GENOMIC DNA]</scope>
    <source>
        <strain evidence="11 12">E85</strain>
    </source>
</reference>
<dbReference type="GO" id="GO:0004760">
    <property type="term" value="F:L-serine-pyruvate transaminase activity"/>
    <property type="evidence" value="ECO:0007669"/>
    <property type="project" value="TreeGrafter"/>
</dbReference>
<dbReference type="NCBIfam" id="NF045640">
    <property type="entry name" value="AspGlyoxATaseBhcA"/>
    <property type="match status" value="1"/>
</dbReference>
<dbReference type="OrthoDB" id="9766472at2"/>
<dbReference type="Gene3D" id="3.90.1150.10">
    <property type="entry name" value="Aspartate Aminotransferase, domain 1"/>
    <property type="match status" value="1"/>
</dbReference>
<dbReference type="PANTHER" id="PTHR21152:SF24">
    <property type="entry name" value="ALANINE--GLYOXYLATE AMINOTRANSFERASE 1"/>
    <property type="match status" value="1"/>
</dbReference>
<keyword evidence="12" id="KW-1185">Reference proteome</keyword>
<dbReference type="InterPro" id="IPR054863">
    <property type="entry name" value="AspGlyoxATase"/>
</dbReference>
<dbReference type="PANTHER" id="PTHR21152">
    <property type="entry name" value="AMINOTRANSFERASE CLASS V"/>
    <property type="match status" value="1"/>
</dbReference>
<dbReference type="InterPro" id="IPR020578">
    <property type="entry name" value="Aminotrans_V_PyrdxlP_BS"/>
</dbReference>
<dbReference type="Pfam" id="PF00266">
    <property type="entry name" value="Aminotran_5"/>
    <property type="match status" value="1"/>
</dbReference>
<comment type="caution">
    <text evidence="11">The sequence shown here is derived from an EMBL/GenBank/DDBJ whole genome shotgun (WGS) entry which is preliminary data.</text>
</comment>
<dbReference type="Gene3D" id="3.40.640.10">
    <property type="entry name" value="Type I PLP-dependent aspartate aminotransferase-like (Major domain)"/>
    <property type="match status" value="1"/>
</dbReference>
<comment type="similarity">
    <text evidence="2 8">Belongs to the class-V pyridoxal-phosphate-dependent aminotransferase family.</text>
</comment>
<dbReference type="Proteomes" id="UP000245474">
    <property type="component" value="Unassembled WGS sequence"/>
</dbReference>
<comment type="cofactor">
    <cofactor evidence="1 7 9">
        <name>pyridoxal 5'-phosphate</name>
        <dbReference type="ChEBI" id="CHEBI:597326"/>
    </cofactor>
</comment>
<evidence type="ECO:0000256" key="5">
    <source>
        <dbReference type="ARBA" id="ARBA00022898"/>
    </source>
</evidence>
<dbReference type="InterPro" id="IPR015424">
    <property type="entry name" value="PyrdxlP-dep_Trfase"/>
</dbReference>
<dbReference type="InterPro" id="IPR015421">
    <property type="entry name" value="PyrdxlP-dep_Trfase_major"/>
</dbReference>
<evidence type="ECO:0000256" key="2">
    <source>
        <dbReference type="ARBA" id="ARBA00009236"/>
    </source>
</evidence>
<feature type="domain" description="Aminotransferase class V" evidence="10">
    <location>
        <begin position="35"/>
        <end position="312"/>
    </location>
</feature>
<organism evidence="11 12">
    <name type="scientific">Sediminicurvatus halobius</name>
    <dbReference type="NCBI Taxonomy" id="2182432"/>
    <lineage>
        <taxon>Bacteria</taxon>
        <taxon>Pseudomonadati</taxon>
        <taxon>Pseudomonadota</taxon>
        <taxon>Gammaproteobacteria</taxon>
        <taxon>Chromatiales</taxon>
        <taxon>Ectothiorhodospiraceae</taxon>
        <taxon>Sediminicurvatus</taxon>
    </lineage>
</organism>
<evidence type="ECO:0000313" key="11">
    <source>
        <dbReference type="EMBL" id="PWG63731.1"/>
    </source>
</evidence>
<dbReference type="InterPro" id="IPR024169">
    <property type="entry name" value="SP_NH2Trfase/AEP_transaminase"/>
</dbReference>
<accession>A0A2U2N3C8</accession>
<evidence type="ECO:0000256" key="6">
    <source>
        <dbReference type="PIRSR" id="PIRSR000524-1"/>
    </source>
</evidence>
<evidence type="ECO:0000256" key="9">
    <source>
        <dbReference type="RuleBase" id="RU004504"/>
    </source>
</evidence>
<sequence>MHDQNPVFLPGPTNIPERLRQAMSGPSRDHRSPAFARSLVQLLADIKPVFGTEAGEVAVFTASGTGGWETAITNTLSPGDRVLAARHGMFSQRWIDLCERLGLEVQVIDAPWGEGVPAEAFREALAADRERRIRAVLAVHNETATGVTSDIGAVRAALDAADHPALLFVDGVSSIGALPFHMDAWGVDVAVAGSQKGFMLSTGLAIVAVSPRARAAMETARLPRCYFDLRSMLAAGRDGSYPYTPAVPLLDGLRESVHMLLAEGLEQVHARHRHIANGVRRAVAAWGLELCARRPALYSDTVTAIVVPRDFDARALVNHASEAYGVSYGIGLGAVAERVFRIGHLGHLTEAMALAGIATAEMAMRDLGYPVVLGSGVAAAQHAYQVRARGTPEPAEAVAAMEVR</sequence>
<evidence type="ECO:0000256" key="8">
    <source>
        <dbReference type="RuleBase" id="RU004075"/>
    </source>
</evidence>
<evidence type="ECO:0000256" key="4">
    <source>
        <dbReference type="ARBA" id="ARBA00022679"/>
    </source>
</evidence>
<dbReference type="SUPFAM" id="SSF53383">
    <property type="entry name" value="PLP-dependent transferases"/>
    <property type="match status" value="1"/>
</dbReference>
<dbReference type="RefSeq" id="WP_109677864.1">
    <property type="nucleotide sequence ID" value="NZ_CP086615.1"/>
</dbReference>
<dbReference type="PIRSF" id="PIRSF000524">
    <property type="entry name" value="SPT"/>
    <property type="match status" value="1"/>
</dbReference>
<name>A0A2U2N3C8_9GAMM</name>
<evidence type="ECO:0000313" key="12">
    <source>
        <dbReference type="Proteomes" id="UP000245474"/>
    </source>
</evidence>
<dbReference type="GO" id="GO:0019265">
    <property type="term" value="P:glycine biosynthetic process, by transamination of glyoxylate"/>
    <property type="evidence" value="ECO:0007669"/>
    <property type="project" value="TreeGrafter"/>
</dbReference>
<dbReference type="PROSITE" id="PS00595">
    <property type="entry name" value="AA_TRANSFER_CLASS_5"/>
    <property type="match status" value="1"/>
</dbReference>
<feature type="binding site" evidence="6">
    <location>
        <position position="341"/>
    </location>
    <ligand>
        <name>substrate</name>
    </ligand>
</feature>
<feature type="modified residue" description="N6-(pyridoxal phosphate)lysine" evidence="7">
    <location>
        <position position="196"/>
    </location>
</feature>
<keyword evidence="3 11" id="KW-0032">Aminotransferase</keyword>
<dbReference type="InterPro" id="IPR000192">
    <property type="entry name" value="Aminotrans_V_dom"/>
</dbReference>
<gene>
    <name evidence="11" type="ORF">DEM34_07585</name>
</gene>
<proteinExistence type="inferred from homology"/>
<dbReference type="FunFam" id="3.40.640.10:FF:000054">
    <property type="entry name" value="Serine--glyoxylate aminotransferase"/>
    <property type="match status" value="1"/>
</dbReference>
<dbReference type="GO" id="GO:0008453">
    <property type="term" value="F:alanine-glyoxylate transaminase activity"/>
    <property type="evidence" value="ECO:0007669"/>
    <property type="project" value="TreeGrafter"/>
</dbReference>
<evidence type="ECO:0000256" key="1">
    <source>
        <dbReference type="ARBA" id="ARBA00001933"/>
    </source>
</evidence>
<protein>
    <submittedName>
        <fullName evidence="11">Serine--glyoxylate aminotransferase</fullName>
    </submittedName>
</protein>
<dbReference type="EMBL" id="QFFI01000009">
    <property type="protein sequence ID" value="PWG63731.1"/>
    <property type="molecule type" value="Genomic_DNA"/>
</dbReference>